<feature type="active site" evidence="7 9">
    <location>
        <position position="159"/>
    </location>
</feature>
<dbReference type="AlphaFoldDB" id="E6LYH2"/>
<dbReference type="InterPro" id="IPR023562">
    <property type="entry name" value="ClpP/TepA"/>
</dbReference>
<evidence type="ECO:0000256" key="10">
    <source>
        <dbReference type="RuleBase" id="RU000549"/>
    </source>
</evidence>
<evidence type="ECO:0000256" key="11">
    <source>
        <dbReference type="RuleBase" id="RU000550"/>
    </source>
</evidence>
<dbReference type="InterPro" id="IPR001907">
    <property type="entry name" value="ClpP"/>
</dbReference>
<dbReference type="InterPro" id="IPR018215">
    <property type="entry name" value="ClpP_Ser_AS"/>
</dbReference>
<evidence type="ECO:0000256" key="12">
    <source>
        <dbReference type="RuleBase" id="RU003567"/>
    </source>
</evidence>
<dbReference type="SUPFAM" id="SSF52096">
    <property type="entry name" value="ClpP/crotonase"/>
    <property type="match status" value="1"/>
</dbReference>
<dbReference type="NCBIfam" id="NF001368">
    <property type="entry name" value="PRK00277.1"/>
    <property type="match status" value="1"/>
</dbReference>
<name>E6LYH2_9ACTO</name>
<evidence type="ECO:0000256" key="7">
    <source>
        <dbReference type="HAMAP-Rule" id="MF_00444"/>
    </source>
</evidence>
<accession>E6LYH2</accession>
<dbReference type="GO" id="GO:0051117">
    <property type="term" value="F:ATPase binding"/>
    <property type="evidence" value="ECO:0007669"/>
    <property type="project" value="TreeGrafter"/>
</dbReference>
<evidence type="ECO:0000256" key="6">
    <source>
        <dbReference type="ARBA" id="ARBA00034021"/>
    </source>
</evidence>
<comment type="subunit">
    <text evidence="7">Fourteen ClpP subunits assemble into 2 heptameric rings which stack back to back to give a disk-like structure with a central cavity, resembling the structure of eukaryotic proteasomes.</text>
</comment>
<protein>
    <recommendedName>
        <fullName evidence="7 12">ATP-dependent Clp protease proteolytic subunit</fullName>
        <ecNumber evidence="7 10">3.4.21.92</ecNumber>
    </recommendedName>
    <alternativeName>
        <fullName evidence="7">Endopeptidase Clp</fullName>
    </alternativeName>
</protein>
<dbReference type="InterPro" id="IPR029045">
    <property type="entry name" value="ClpP/crotonase-like_dom_sf"/>
</dbReference>
<dbReference type="GO" id="GO:0004252">
    <property type="term" value="F:serine-type endopeptidase activity"/>
    <property type="evidence" value="ECO:0007669"/>
    <property type="project" value="UniProtKB-UniRule"/>
</dbReference>
<dbReference type="Proteomes" id="UP000005573">
    <property type="component" value="Unassembled WGS sequence"/>
</dbReference>
<dbReference type="MEROPS" id="S14.009"/>
<evidence type="ECO:0000256" key="2">
    <source>
        <dbReference type="ARBA" id="ARBA00022490"/>
    </source>
</evidence>
<organism evidence="13 14">
    <name type="scientific">Mobiluncus curtisii ATCC 51333</name>
    <dbReference type="NCBI Taxonomy" id="887326"/>
    <lineage>
        <taxon>Bacteria</taxon>
        <taxon>Bacillati</taxon>
        <taxon>Actinomycetota</taxon>
        <taxon>Actinomycetes</taxon>
        <taxon>Actinomycetales</taxon>
        <taxon>Actinomycetaceae</taxon>
        <taxon>Mobiluncus</taxon>
    </lineage>
</organism>
<dbReference type="EC" id="3.4.21.92" evidence="7 10"/>
<dbReference type="Gene3D" id="3.90.226.10">
    <property type="entry name" value="2-enoyl-CoA Hydratase, Chain A, domain 1"/>
    <property type="match status" value="1"/>
</dbReference>
<dbReference type="GO" id="GO:0004176">
    <property type="term" value="F:ATP-dependent peptidase activity"/>
    <property type="evidence" value="ECO:0007669"/>
    <property type="project" value="InterPro"/>
</dbReference>
<comment type="function">
    <text evidence="7 11">Cleaves peptides in various proteins in a process that requires ATP hydrolysis. Has a chymotrypsin-like activity. Plays a major role in the degradation of misfolded proteins.</text>
</comment>
<dbReference type="PANTHER" id="PTHR10381">
    <property type="entry name" value="ATP-DEPENDENT CLP PROTEASE PROTEOLYTIC SUBUNIT"/>
    <property type="match status" value="1"/>
</dbReference>
<feature type="active site" evidence="8">
    <location>
        <position position="134"/>
    </location>
</feature>
<dbReference type="GO" id="GO:0009368">
    <property type="term" value="C:endopeptidase Clp complex"/>
    <property type="evidence" value="ECO:0007669"/>
    <property type="project" value="TreeGrafter"/>
</dbReference>
<evidence type="ECO:0000256" key="8">
    <source>
        <dbReference type="PROSITE-ProRule" id="PRU10085"/>
    </source>
</evidence>
<dbReference type="Pfam" id="PF00574">
    <property type="entry name" value="CLP_protease"/>
    <property type="match status" value="1"/>
</dbReference>
<comment type="similarity">
    <text evidence="1 7 12">Belongs to the peptidase S14 family.</text>
</comment>
<comment type="caution">
    <text evidence="13">The sequence shown here is derived from an EMBL/GenBank/DDBJ whole genome shotgun (WGS) entry which is preliminary data.</text>
</comment>
<dbReference type="HAMAP" id="MF_00444">
    <property type="entry name" value="ClpP"/>
    <property type="match status" value="1"/>
</dbReference>
<dbReference type="GO" id="GO:0006515">
    <property type="term" value="P:protein quality control for misfolded or incompletely synthesized proteins"/>
    <property type="evidence" value="ECO:0007669"/>
    <property type="project" value="TreeGrafter"/>
</dbReference>
<sequence length="236" mass="25595">MRHYQGNLGMTGAGIAAVSPMNASVPAGMAPAMPSARYILPTFEERTAYGYKRQDPYAKLFEDRIVFLGNQVDDASADDVMAQLLVLESQDPDSLITMYINSPGGSFTAMTAIYDTMQYIKPEIQTVCLGQAASAAAVLLAGGAPGKRLALPNARVLIHQPAIQGAQGQATDLAIIAEEIDRMRAWLEETLSKHSKRSVEQMHEDIDRDKILTAPQALEYGLIDQVLEPRKSTANS</sequence>
<proteinExistence type="inferred from homology"/>
<dbReference type="PROSITE" id="PS00382">
    <property type="entry name" value="CLP_PROTEASE_HIS"/>
    <property type="match status" value="1"/>
</dbReference>
<keyword evidence="3 7" id="KW-0645">Protease</keyword>
<dbReference type="CDD" id="cd07017">
    <property type="entry name" value="S14_ClpP_2"/>
    <property type="match status" value="1"/>
</dbReference>
<gene>
    <name evidence="7 13" type="primary">clpP</name>
    <name evidence="13" type="ORF">HMPREF0388_0909</name>
</gene>
<evidence type="ECO:0000313" key="13">
    <source>
        <dbReference type="EMBL" id="EFU80215.1"/>
    </source>
</evidence>
<dbReference type="NCBIfam" id="NF009205">
    <property type="entry name" value="PRK12553.1"/>
    <property type="match status" value="1"/>
</dbReference>
<feature type="active site" description="Nucleophile" evidence="7">
    <location>
        <position position="134"/>
    </location>
</feature>
<keyword evidence="5 7" id="KW-0720">Serine protease</keyword>
<reference evidence="13 14" key="1">
    <citation type="submission" date="2010-12" db="EMBL/GenBank/DDBJ databases">
        <authorList>
            <person name="Muzny D."/>
            <person name="Qin X."/>
            <person name="Deng J."/>
            <person name="Jiang H."/>
            <person name="Liu Y."/>
            <person name="Qu J."/>
            <person name="Song X.-Z."/>
            <person name="Zhang L."/>
            <person name="Thornton R."/>
            <person name="Coyle M."/>
            <person name="Francisco L."/>
            <person name="Jackson L."/>
            <person name="Javaid M."/>
            <person name="Korchina V."/>
            <person name="Kovar C."/>
            <person name="Mata R."/>
            <person name="Mathew T."/>
            <person name="Ngo R."/>
            <person name="Nguyen L."/>
            <person name="Nguyen N."/>
            <person name="Okwuonu G."/>
            <person name="Ongeri F."/>
            <person name="Pham C."/>
            <person name="Simmons D."/>
            <person name="Wilczek-Boney K."/>
            <person name="Hale W."/>
            <person name="Jakkamsetti A."/>
            <person name="Pham P."/>
            <person name="Ruth R."/>
            <person name="San Lucas F."/>
            <person name="Warren J."/>
            <person name="Zhang J."/>
            <person name="Zhao Z."/>
            <person name="Zhou C."/>
            <person name="Zhu D."/>
            <person name="Lee S."/>
            <person name="Bess C."/>
            <person name="Blankenburg K."/>
            <person name="Forbes L."/>
            <person name="Fu Q."/>
            <person name="Gubbala S."/>
            <person name="Hirani K."/>
            <person name="Jayaseelan J.C."/>
            <person name="Lara F."/>
            <person name="Munidasa M."/>
            <person name="Palculict T."/>
            <person name="Patil S."/>
            <person name="Pu L.-L."/>
            <person name="Saada N."/>
            <person name="Tang L."/>
            <person name="Weissenberger G."/>
            <person name="Zhu Y."/>
            <person name="Hemphill L."/>
            <person name="Shang Y."/>
            <person name="Youmans B."/>
            <person name="Ayvaz T."/>
            <person name="Ross M."/>
            <person name="Santibanez J."/>
            <person name="Aqrawi P."/>
            <person name="Gross S."/>
            <person name="Joshi V."/>
            <person name="Fowler G."/>
            <person name="Nazareth L."/>
            <person name="Reid J."/>
            <person name="Worley K."/>
            <person name="Petrosino J."/>
            <person name="Highlander S."/>
            <person name="Gibbs R."/>
        </authorList>
    </citation>
    <scope>NUCLEOTIDE SEQUENCE [LARGE SCALE GENOMIC DNA]</scope>
    <source>
        <strain evidence="13 14">ATCC 51333</strain>
    </source>
</reference>
<evidence type="ECO:0000256" key="4">
    <source>
        <dbReference type="ARBA" id="ARBA00022801"/>
    </source>
</evidence>
<dbReference type="HOGENOM" id="CLU_058707_3_2_11"/>
<keyword evidence="4 7" id="KW-0378">Hydrolase</keyword>
<dbReference type="PANTHER" id="PTHR10381:SF26">
    <property type="entry name" value="ATP-DEPENDENT CLP PROTEASE PROTEOLYTIC SUBUNIT-LIKE-RELATED"/>
    <property type="match status" value="1"/>
</dbReference>
<comment type="catalytic activity">
    <reaction evidence="6 7 9">
        <text>Hydrolysis of proteins to small peptides in the presence of ATP and magnesium. alpha-casein is the usual test substrate. In the absence of ATP, only oligopeptides shorter than five residues are hydrolyzed (such as succinyl-Leu-Tyr-|-NHMec, and Leu-Tyr-Leu-|-Tyr-Trp, in which cleavage of the -Tyr-|-Leu- and -Tyr-|-Trp bonds also occurs).</text>
        <dbReference type="EC" id="3.4.21.92"/>
    </reaction>
</comment>
<dbReference type="GO" id="GO:0005737">
    <property type="term" value="C:cytoplasm"/>
    <property type="evidence" value="ECO:0007669"/>
    <property type="project" value="UniProtKB-SubCell"/>
</dbReference>
<comment type="subcellular location">
    <subcellularLocation>
        <location evidence="7">Cytoplasm</location>
    </subcellularLocation>
</comment>
<evidence type="ECO:0000256" key="5">
    <source>
        <dbReference type="ARBA" id="ARBA00022825"/>
    </source>
</evidence>
<dbReference type="FunFam" id="3.90.226.10:FF:000002">
    <property type="entry name" value="ATP-dependent Clp protease proteolytic subunit"/>
    <property type="match status" value="1"/>
</dbReference>
<evidence type="ECO:0000256" key="9">
    <source>
        <dbReference type="PROSITE-ProRule" id="PRU10086"/>
    </source>
</evidence>
<evidence type="ECO:0000256" key="1">
    <source>
        <dbReference type="ARBA" id="ARBA00007039"/>
    </source>
</evidence>
<dbReference type="InterPro" id="IPR033135">
    <property type="entry name" value="ClpP_His_AS"/>
</dbReference>
<evidence type="ECO:0000256" key="3">
    <source>
        <dbReference type="ARBA" id="ARBA00022670"/>
    </source>
</evidence>
<keyword evidence="2 7" id="KW-0963">Cytoplasm</keyword>
<evidence type="ECO:0000313" key="14">
    <source>
        <dbReference type="Proteomes" id="UP000005573"/>
    </source>
</evidence>
<dbReference type="PRINTS" id="PR00127">
    <property type="entry name" value="CLPPROTEASEP"/>
</dbReference>
<dbReference type="EMBL" id="AEPY01000007">
    <property type="protein sequence ID" value="EFU80215.1"/>
    <property type="molecule type" value="Genomic_DNA"/>
</dbReference>
<dbReference type="PROSITE" id="PS00381">
    <property type="entry name" value="CLP_PROTEASE_SER"/>
    <property type="match status" value="1"/>
</dbReference>